<organism evidence="4 5">
    <name type="scientific">Rhodotorula toruloides</name>
    <name type="common">Yeast</name>
    <name type="synonym">Rhodosporidium toruloides</name>
    <dbReference type="NCBI Taxonomy" id="5286"/>
    <lineage>
        <taxon>Eukaryota</taxon>
        <taxon>Fungi</taxon>
        <taxon>Dikarya</taxon>
        <taxon>Basidiomycota</taxon>
        <taxon>Pucciniomycotina</taxon>
        <taxon>Microbotryomycetes</taxon>
        <taxon>Sporidiobolales</taxon>
        <taxon>Sporidiobolaceae</taxon>
        <taxon>Rhodotorula</taxon>
    </lineage>
</organism>
<feature type="compositionally biased region" description="Basic and acidic residues" evidence="1">
    <location>
        <begin position="304"/>
        <end position="319"/>
    </location>
</feature>
<feature type="domain" description="CID" evidence="3">
    <location>
        <begin position="229"/>
        <end position="409"/>
    </location>
</feature>
<proteinExistence type="predicted"/>
<dbReference type="SMART" id="SM00582">
    <property type="entry name" value="RPR"/>
    <property type="match status" value="1"/>
</dbReference>
<dbReference type="AlphaFoldDB" id="A0A511KB98"/>
<dbReference type="SUPFAM" id="SSF48464">
    <property type="entry name" value="ENTH/VHS domain"/>
    <property type="match status" value="1"/>
</dbReference>
<feature type="compositionally biased region" description="Low complexity" evidence="1">
    <location>
        <begin position="503"/>
        <end position="526"/>
    </location>
</feature>
<feature type="compositionally biased region" description="Pro residues" evidence="1">
    <location>
        <begin position="718"/>
        <end position="733"/>
    </location>
</feature>
<protein>
    <recommendedName>
        <fullName evidence="3">CID domain-containing protein</fullName>
    </recommendedName>
</protein>
<evidence type="ECO:0000313" key="5">
    <source>
        <dbReference type="Proteomes" id="UP000321518"/>
    </source>
</evidence>
<dbReference type="Gene3D" id="1.25.40.90">
    <property type="match status" value="1"/>
</dbReference>
<evidence type="ECO:0000256" key="2">
    <source>
        <dbReference type="SAM" id="SignalP"/>
    </source>
</evidence>
<feature type="compositionally biased region" description="Low complexity" evidence="1">
    <location>
        <begin position="320"/>
        <end position="331"/>
    </location>
</feature>
<feature type="compositionally biased region" description="Low complexity" evidence="1">
    <location>
        <begin position="568"/>
        <end position="582"/>
    </location>
</feature>
<reference evidence="4 5" key="1">
    <citation type="submission" date="2019-07" db="EMBL/GenBank/DDBJ databases">
        <title>Rhodotorula toruloides NBRC10032 genome sequencing.</title>
        <authorList>
            <person name="Shida Y."/>
            <person name="Takaku H."/>
            <person name="Ogasawara W."/>
            <person name="Mori K."/>
        </authorList>
    </citation>
    <scope>NUCLEOTIDE SEQUENCE [LARGE SCALE GENOMIC DNA]</scope>
    <source>
        <strain evidence="4 5">NBRC10032</strain>
    </source>
</reference>
<dbReference type="OrthoDB" id="79367at2759"/>
<feature type="chain" id="PRO_5022221994" description="CID domain-containing protein" evidence="2">
    <location>
        <begin position="18"/>
        <end position="843"/>
    </location>
</feature>
<evidence type="ECO:0000256" key="1">
    <source>
        <dbReference type="SAM" id="MobiDB-lite"/>
    </source>
</evidence>
<feature type="compositionally biased region" description="Basic and acidic residues" evidence="1">
    <location>
        <begin position="468"/>
        <end position="488"/>
    </location>
</feature>
<gene>
    <name evidence="4" type="ORF">Rt10032_c03g1674</name>
</gene>
<evidence type="ECO:0000313" key="4">
    <source>
        <dbReference type="EMBL" id="GEM07657.1"/>
    </source>
</evidence>
<dbReference type="InterPro" id="IPR008942">
    <property type="entry name" value="ENTH_VHS"/>
</dbReference>
<keyword evidence="2" id="KW-0732">Signal</keyword>
<feature type="compositionally biased region" description="Basic and acidic residues" evidence="1">
    <location>
        <begin position="649"/>
        <end position="668"/>
    </location>
</feature>
<feature type="region of interest" description="Disordered" evidence="1">
    <location>
        <begin position="462"/>
        <end position="744"/>
    </location>
</feature>
<dbReference type="PROSITE" id="PS51391">
    <property type="entry name" value="CID"/>
    <property type="match status" value="1"/>
</dbReference>
<feature type="compositionally biased region" description="Low complexity" evidence="1">
    <location>
        <begin position="436"/>
        <end position="447"/>
    </location>
</feature>
<feature type="region of interest" description="Disordered" evidence="1">
    <location>
        <begin position="304"/>
        <end position="345"/>
    </location>
</feature>
<feature type="signal peptide" evidence="2">
    <location>
        <begin position="1"/>
        <end position="17"/>
    </location>
</feature>
<feature type="region of interest" description="Disordered" evidence="1">
    <location>
        <begin position="814"/>
        <end position="843"/>
    </location>
</feature>
<sequence length="843" mass="86688">MVRLALVALAAASAVLAIPASSSNSATTVVDAFRALRSNSWTADAGLAKRQSTNDVINGLQALLEKAMESQGSISSKCHSECGGWYGLIEKCADHDSYYQIGLCACGSGPIDEMKTCGKCFGGPSSSDATDFGDYCQKTVASTSASASPIGITASIGGFGGPSGTSSRSNALVSATSAAAAGSATQQTPVSSASSPAHTAGTTGAAGTIKIGAGVIVAPPSSSNTHLAVAMTSLEDFDRQVKALVTKGKLSSSAVDAVTKSAMANVGADSLLVSTLYRHHKKATPSHKLTSLYLIDAVAREARSRQRKADKEGKGKEKAAPALPAGSTTPSGSPPPDDGAGAGASGDGTFATFLKKLEAVLGKIVLDNWENGLPEHKEKVRKVLDIWTKASTFSSSTIAKISSKLLATASSSAAPAPVRAASPGRPSLSPGPVSPPRDSTPSSSSGIPANVLALLQASQAAPSQAALEQKKQEDMESEVERVLREAKEGSSSATHSAPPPAQPQQAPYSSNYPSASSSSAYSTPSYHQPPPAAYHPPSSSTPIHPSHQYAAGYGSSSQHPPPLPAQPPYQASSYPQQYQQPPQQYPPPQQHQQQPSSYPPPQQQQPQSQSQKRTLWDDGTSHASNGGGYQSRPGDYERQQGPTRSYDPYGRDEQRYGDSYGRREEPPAKRPYQPPAERASQPKPSLPTRPPIPSRLDAAVESYSTSSSTPARPSTPSNAPPPSAPSAPAPAPTPTLIAPPFDPTTFDATSPASWTAFVGVLRAAHPYFASLGRMPHMEEVMSLCAPVAMLAFGTPGAGGGLMGGAVGGMGAMRVGGEGEQSNGAGGTGGAEGDEYSGNDGQAY</sequence>
<accession>A0A511KB98</accession>
<feature type="compositionally biased region" description="Low complexity" evidence="1">
    <location>
        <begin position="410"/>
        <end position="427"/>
    </location>
</feature>
<comment type="caution">
    <text evidence="4">The sequence shown here is derived from an EMBL/GenBank/DDBJ whole genome shotgun (WGS) entry which is preliminary data.</text>
</comment>
<feature type="compositionally biased region" description="Gly residues" evidence="1">
    <location>
        <begin position="814"/>
        <end position="830"/>
    </location>
</feature>
<evidence type="ECO:0000259" key="3">
    <source>
        <dbReference type="PROSITE" id="PS51391"/>
    </source>
</evidence>
<name>A0A511KB98_RHOTO</name>
<feature type="compositionally biased region" description="Low complexity" evidence="1">
    <location>
        <begin position="699"/>
        <end position="717"/>
    </location>
</feature>
<feature type="compositionally biased region" description="Low complexity" evidence="1">
    <location>
        <begin position="535"/>
        <end position="547"/>
    </location>
</feature>
<feature type="compositionally biased region" description="Pro residues" evidence="1">
    <location>
        <begin position="684"/>
        <end position="693"/>
    </location>
</feature>
<dbReference type="EMBL" id="BJWK01000003">
    <property type="protein sequence ID" value="GEM07657.1"/>
    <property type="molecule type" value="Genomic_DNA"/>
</dbReference>
<dbReference type="Proteomes" id="UP000321518">
    <property type="component" value="Unassembled WGS sequence"/>
</dbReference>
<feature type="region of interest" description="Disordered" evidence="1">
    <location>
        <begin position="410"/>
        <end position="447"/>
    </location>
</feature>
<dbReference type="InterPro" id="IPR006569">
    <property type="entry name" value="CID_dom"/>
</dbReference>